<reference evidence="8 9" key="1">
    <citation type="submission" date="2016-01" db="EMBL/GenBank/DDBJ databases">
        <title>Annotation of Pseudomonas oryzihabitans USDA-ARS-USMARC-56511.</title>
        <authorList>
            <person name="Harhay G.P."/>
            <person name="Harhay D.M."/>
            <person name="Smith T.P.L."/>
            <person name="Bono J.L."/>
            <person name="Heaton M.P."/>
            <person name="Clawson M.L."/>
            <person name="Chitko-Mckown C.G."/>
            <person name="Capik S.F."/>
            <person name="DeDonder K.D."/>
            <person name="Apley M.D."/>
            <person name="Lubbers B.V."/>
            <person name="White B.J."/>
            <person name="Larson R.L."/>
        </authorList>
    </citation>
    <scope>NUCLEOTIDE SEQUENCE [LARGE SCALE GENOMIC DNA]</scope>
    <source>
        <strain evidence="8 9">USDA-ARS-USMARC-56511</strain>
    </source>
</reference>
<dbReference type="InterPro" id="IPR000873">
    <property type="entry name" value="AMP-dep_synth/lig_dom"/>
</dbReference>
<dbReference type="InterPro" id="IPR009081">
    <property type="entry name" value="PP-bd_ACP"/>
</dbReference>
<dbReference type="CDD" id="cd19543">
    <property type="entry name" value="DCL_NRPS"/>
    <property type="match status" value="1"/>
</dbReference>
<keyword evidence="4" id="KW-0597">Phosphoprotein</keyword>
<dbReference type="KEGG" id="por:APT59_13250"/>
<dbReference type="PROSITE" id="PS50075">
    <property type="entry name" value="CARRIER"/>
    <property type="match status" value="3"/>
</dbReference>
<evidence type="ECO:0000256" key="1">
    <source>
        <dbReference type="ARBA" id="ARBA00001957"/>
    </source>
</evidence>
<dbReference type="InterPro" id="IPR029058">
    <property type="entry name" value="AB_hydrolase_fold"/>
</dbReference>
<evidence type="ECO:0000256" key="6">
    <source>
        <dbReference type="ARBA" id="ARBA00023098"/>
    </source>
</evidence>
<dbReference type="PANTHER" id="PTHR45527:SF1">
    <property type="entry name" value="FATTY ACID SYNTHASE"/>
    <property type="match status" value="1"/>
</dbReference>
<dbReference type="PANTHER" id="PTHR45527">
    <property type="entry name" value="NONRIBOSOMAL PEPTIDE SYNTHETASE"/>
    <property type="match status" value="1"/>
</dbReference>
<dbReference type="FunFam" id="3.40.50.12780:FF:000013">
    <property type="entry name" value="Long-chain-fatty-acid--AMP ligase FadD32"/>
    <property type="match status" value="1"/>
</dbReference>
<proteinExistence type="inferred from homology"/>
<dbReference type="GO" id="GO:0031177">
    <property type="term" value="F:phosphopantetheine binding"/>
    <property type="evidence" value="ECO:0007669"/>
    <property type="project" value="InterPro"/>
</dbReference>
<dbReference type="Pfam" id="PF00550">
    <property type="entry name" value="PP-binding"/>
    <property type="match status" value="3"/>
</dbReference>
<dbReference type="InterPro" id="IPR036736">
    <property type="entry name" value="ACP-like_sf"/>
</dbReference>
<dbReference type="InterPro" id="IPR020806">
    <property type="entry name" value="PKS_PP-bd"/>
</dbReference>
<dbReference type="Gene3D" id="3.30.300.30">
    <property type="match status" value="3"/>
</dbReference>
<dbReference type="InterPro" id="IPR010071">
    <property type="entry name" value="AA_adenyl_dom"/>
</dbReference>
<dbReference type="InterPro" id="IPR006162">
    <property type="entry name" value="Ppantetheine_attach_site"/>
</dbReference>
<dbReference type="InterPro" id="IPR001242">
    <property type="entry name" value="Condensation_dom"/>
</dbReference>
<dbReference type="FunFam" id="1.10.1200.10:FF:000016">
    <property type="entry name" value="Non-ribosomal peptide synthase"/>
    <property type="match status" value="1"/>
</dbReference>
<keyword evidence="6" id="KW-0443">Lipid metabolism</keyword>
<comment type="cofactor">
    <cofactor evidence="1">
        <name>pantetheine 4'-phosphate</name>
        <dbReference type="ChEBI" id="CHEBI:47942"/>
    </cofactor>
</comment>
<dbReference type="InterPro" id="IPR040097">
    <property type="entry name" value="FAAL/FAAC"/>
</dbReference>
<dbReference type="Pfam" id="PF00501">
    <property type="entry name" value="AMP-binding"/>
    <property type="match status" value="3"/>
</dbReference>
<gene>
    <name evidence="8" type="ORF">APT59_13250</name>
</gene>
<dbReference type="OrthoDB" id="9757559at2"/>
<dbReference type="SMART" id="SM00823">
    <property type="entry name" value="PKS_PP"/>
    <property type="match status" value="3"/>
</dbReference>
<dbReference type="InterPro" id="IPR023213">
    <property type="entry name" value="CAT-like_dom_sf"/>
</dbReference>
<dbReference type="InterPro" id="IPR025110">
    <property type="entry name" value="AMP-bd_C"/>
</dbReference>
<dbReference type="GO" id="GO:0006631">
    <property type="term" value="P:fatty acid metabolic process"/>
    <property type="evidence" value="ECO:0007669"/>
    <property type="project" value="UniProtKB-KW"/>
</dbReference>
<dbReference type="Pfam" id="PF13193">
    <property type="entry name" value="AMP-binding_C"/>
    <property type="match status" value="1"/>
</dbReference>
<dbReference type="GO" id="GO:0072330">
    <property type="term" value="P:monocarboxylic acid biosynthetic process"/>
    <property type="evidence" value="ECO:0007669"/>
    <property type="project" value="UniProtKB-ARBA"/>
</dbReference>
<dbReference type="InterPro" id="IPR020845">
    <property type="entry name" value="AMP-binding_CS"/>
</dbReference>
<dbReference type="Gene3D" id="3.30.559.30">
    <property type="entry name" value="Nonribosomal peptide synthetase, condensation domain"/>
    <property type="match status" value="3"/>
</dbReference>
<dbReference type="GO" id="GO:0009366">
    <property type="term" value="C:enterobactin synthetase complex"/>
    <property type="evidence" value="ECO:0007669"/>
    <property type="project" value="TreeGrafter"/>
</dbReference>
<dbReference type="PROSITE" id="PS00455">
    <property type="entry name" value="AMP_BINDING"/>
    <property type="match status" value="3"/>
</dbReference>
<dbReference type="Gene3D" id="3.40.50.12780">
    <property type="entry name" value="N-terminal domain of ligase-like"/>
    <property type="match status" value="1"/>
</dbReference>
<evidence type="ECO:0000256" key="2">
    <source>
        <dbReference type="ARBA" id="ARBA00006432"/>
    </source>
</evidence>
<evidence type="ECO:0000259" key="7">
    <source>
        <dbReference type="PROSITE" id="PS50075"/>
    </source>
</evidence>
<dbReference type="GO" id="GO:0008610">
    <property type="term" value="P:lipid biosynthetic process"/>
    <property type="evidence" value="ECO:0007669"/>
    <property type="project" value="InterPro"/>
</dbReference>
<feature type="domain" description="Carrier" evidence="7">
    <location>
        <begin position="3082"/>
        <end position="3157"/>
    </location>
</feature>
<dbReference type="Gene3D" id="2.30.38.10">
    <property type="entry name" value="Luciferase, Domain 3"/>
    <property type="match status" value="2"/>
</dbReference>
<dbReference type="SUPFAM" id="SSF56801">
    <property type="entry name" value="Acetyl-CoA synthetase-like"/>
    <property type="match status" value="3"/>
</dbReference>
<dbReference type="Pfam" id="PF00668">
    <property type="entry name" value="Condensation"/>
    <property type="match status" value="3"/>
</dbReference>
<dbReference type="SUPFAM" id="SSF47336">
    <property type="entry name" value="ACP-like"/>
    <property type="match status" value="3"/>
</dbReference>
<evidence type="ECO:0000256" key="3">
    <source>
        <dbReference type="ARBA" id="ARBA00022450"/>
    </source>
</evidence>
<sequence>MTSRADQAEHFVDVLDFYAERQPDQLLLRHLTNDETPQLLSYAQLRNRALSLAGCLQERLGEARGERCVLLLPSGPDYAAAFFACLYAGVIAVPAFPPENNRQMHIERLRGMLDDAKPRVVLGERACLAAHAETLRQALPEGALCLAVEDIDATWALAYRPQVVDPAALAFLQYTSGSTSAPKGVMVSHANLIANEKAMQRGFLTGRDEGWVSWLPLYHDMGLMLGLLLPIFHGGTLTLMSPNHFLTRPARWLQAISQYGGTISGGPDFAYRLCVERVSDSALAELDLSRWSMAFSGSEPIRVDTLDAFCERFAAAGFRRQALTPAYGLAEATLYVCAHEPVDDFRIRRFAGEALGAAGAEVALQQGRLAGCGWCDAEHALSIVDPQTLEPLGENRAGEVWVAGPSLAQGYWNNPSATAAAFVERDGRRWLRTGDLGIAAEQGLYIAGRLKDLIILNGHNLYPQDVELLLEEQVADYLRRGRVAAFALEGEAGREGIGLALEISRNVRRLVPAERICTALVEALTQAFQVAPSAIALLEPGTLPRTTSGKLQRSACRAGWLTGTLDSFAEWRDGRLARQQPEPAAQTVLPAVRTAWAEVLNRAELAADAHFFAQGGDSVAVVQVQARLRDTLGVAVDPALLFAHPTLAAFSAQVAALPREAQPEGPLAQGDERAPQSFAQQRLWFLDQLEPGKATYHLAGEIHLAGTLDVARLERALETLVQRHAALRTRFDAGDGEVPEQRIEALAQGAVEHHDLSRALDRDATQAELVRSLVRRPLDLREGPLWRMALVRHGADDHRLVLVLHHIIADGWSIQVLLEDFAVLYQTEEGQAPALAPLSITYADFARWQRHQLTGAARERQLAYWRAQLADAPARLDLACDRPRPPRQSGRGARFAFSLSETASQGLRELAQRQGATLFMVGLALFQLLLQRHSGSHDLCVGVPVAGRTRRETERLIGFFVNTQVLRCHLDGTQSFKALLAQVRTRALEAQAHQDLPFDLLVEALAPERHLGWNPLCQVKFTQQFPLPQGLDLGGVTLSARQLDDGAAHFDLGLDITDVPSGIEAVFTYACDLFDASRIAALAADFAQLAQQVVADAEQPLARYRLAAEAVGLEGERQAFPAADLLALWRAGLRQAGPGAAVMAADASLSHAQLDADSNRLARALRAQGVGAEVRVALCQPRQASFVVGLLGILKAGGACVFLDPKWPEARKAQVVADSGARLLLGAPQPEGPPSLALDAAADWRRLPADALDVVVRPAQAAYLIYTSGTTGRPKGVVVSHGAIANYVQGVLQRLALPPQASFALVSTVAADLGHTVLFGALATGGTLHLVDDEVVRDADRCAGYFADHPVAVLKIVPTQLAALLQAAEPARLLPHAALVLGGEALPAQLAAQVRQLKPGCRLFNHYGPTESTVGALTAALDDPATGIALGTPLPNLRARVLDADLNALPAGAAGELYLGGPGLARGYQGRPGDTAAVFLPDPWAPGERLYRTGDRVRLAADGRLEFLGRSDDQLKVRGYRVAPGEIVAALLAQPGITAAHVQLDGRGQLVAYVTGDTKGERLREILARQLPEALVPAQVLVLAAFPLTANGKLDRARLPQPEARQAAFAEPQGEVEAALATLWSDALKVDRVGRHDNFFALGGDSILSLQIIARARRQGLKLTPKQLFEHQTIAALAEVAAPAGAPVTPPAIKDPMGDLPLTPIQARFFSEPVRQRAHWNQSVVMELAAPLEAEVLRQALAALVARHSSLRLAFEPTEQGGWRQRVRPVEDAQRLLWTCQVATETELAPLFEEAERSLDLARGPLLRAVLAEGPERHPRLLLVIHHLAVDGVSWRILLDELALAYQQLAGGTPPDLGEASSDWSAWAHQMAHRAADAGLQRQRGYWEAVAAVPETLPCSHPQGTCRVRDSGTLAQRLSVDLTDRLLAVSGTEAVLLAALADALRHWTGRAATRIALEGHGREDLHGQLDLSRTLGWFTCLYPLVLGAEATPTGTLARVRRTLAEVPERGLGYGLLRYLADTCLADTREGLTFNYLGRFERPTVAGFPLRQLELRSSRDPDGPLTSALVLDARVYDGQLRLDWRYSTARFEASAIARLHEGFTTALEALLATETGNVPEPALEAVLPLAPMQEGILMHSLLEPGSGIYLMQDRYALRQPLAAEAFRLAWDAVVARHPALRTGFQEQDGEWRQVVHRQVPSPVSFLDFSDRPREEGLAALEALLAEERREGFDFARPPLLRLRLVTFGPNDHQLVQTHHHVLIDAWCRGLMLGEFFARYRAALAGTALTLPPARPYADFLAWLQAQDAAAGRAWWQAELAGVTAATPLPYRRPGTASGEMRDEAVALSAEATHALATQARRHQLTANTFVQAAWALVLMRHAGCDEVVFGVTVAGRPPELDGIEEALGLFINTLPLRVARPTAEVTALELLRRLQARNVELRQHEHLPLAELQRLAAIPPGEPLFESLFVFENVPLGGAVEEAVAEFGITPLANRTHTNYPLTVVLLPGRELRLQLTFDTGLFAAADMRTLLGQFERLLGALIEAPERPLDELDPLAASEYEQLLAWGRGAVQPHWYQLSWIERFEARAAHHPQRLVARCGEETLSYGELDERAGRLGRALAAEGIGPDQIVALCAPRGVALLTLMVGVFKAGAAYLALDERHPQARSARLLDSSATPVLVVPRAERATAEAVLALCERQPRLLILEELLARHPVGGPGVRARPDQLAYVIFTSGSTGEPKGVMVTQQGMLNNQLSKLPYLQLGEEDVIAQTAATGFDVSVWQFLTAPLFGGRVEIVAEAEVQDPAQLLARVTRGGVSVLECVPAVIAALLDLPHQPLPALRWLLPTGEALAPDLAGRWLQRYPQIPLVNAYGPAECADDVALQRLRVPQRDIPIGTPTDNTRLFVLDERLRLVPQGGTGELYIGGTGVGRGYLGRPGLTAERFVPSPFTAGERLYRSGDLVRWSARGELEYVGRTDFQIKVRGQRLEPGEIETLLRAQPGIRDAAVAAQPTPQGIQLVAYLEPQGSERPDLDALRACLTQRLPLFMVPTQSLWLERLPRNANGKLDRRALPVPELPAESQQPPQGATERQLAELWQELLQVPEVGREADFFALGGHSLLATRLLSRVHERLGVRVPLAAAFTATTLTAQAELIDTLREQTLDDDRLEALDALLDELEETP</sequence>
<dbReference type="InterPro" id="IPR042099">
    <property type="entry name" value="ANL_N_sf"/>
</dbReference>
<dbReference type="EMBL" id="CP013987">
    <property type="protein sequence ID" value="ALZ85111.1"/>
    <property type="molecule type" value="Genomic_DNA"/>
</dbReference>
<dbReference type="SUPFAM" id="SSF52777">
    <property type="entry name" value="CoA-dependent acyltransferases"/>
    <property type="match status" value="6"/>
</dbReference>
<dbReference type="NCBIfam" id="NF003417">
    <property type="entry name" value="PRK04813.1"/>
    <property type="match status" value="3"/>
</dbReference>
<dbReference type="PROSITE" id="PS00012">
    <property type="entry name" value="PHOSPHOPANTETHEINE"/>
    <property type="match status" value="2"/>
</dbReference>
<dbReference type="GO" id="GO:0005829">
    <property type="term" value="C:cytosol"/>
    <property type="evidence" value="ECO:0007669"/>
    <property type="project" value="TreeGrafter"/>
</dbReference>
<dbReference type="GO" id="GO:0043041">
    <property type="term" value="P:amino acid activation for nonribosomal peptide biosynthetic process"/>
    <property type="evidence" value="ECO:0007669"/>
    <property type="project" value="TreeGrafter"/>
</dbReference>
<evidence type="ECO:0000313" key="9">
    <source>
        <dbReference type="Proteomes" id="UP000064137"/>
    </source>
</evidence>
<dbReference type="GO" id="GO:0009239">
    <property type="term" value="P:enterobactin biosynthetic process"/>
    <property type="evidence" value="ECO:0007669"/>
    <property type="project" value="TreeGrafter"/>
</dbReference>
<keyword evidence="3" id="KW-0596">Phosphopantetheine</keyword>
<name>A0A0U4VPZ1_9PSED</name>
<evidence type="ECO:0000256" key="5">
    <source>
        <dbReference type="ARBA" id="ARBA00022832"/>
    </source>
</evidence>
<feature type="domain" description="Carrier" evidence="7">
    <location>
        <begin position="1611"/>
        <end position="1685"/>
    </location>
</feature>
<dbReference type="NCBIfam" id="TIGR01733">
    <property type="entry name" value="AA-adenyl-dom"/>
    <property type="match status" value="2"/>
</dbReference>
<dbReference type="CDD" id="cd05930">
    <property type="entry name" value="A_NRPS"/>
    <property type="match status" value="2"/>
</dbReference>
<dbReference type="Gene3D" id="3.30.559.10">
    <property type="entry name" value="Chloramphenicol acetyltransferase-like domain"/>
    <property type="match status" value="3"/>
</dbReference>
<dbReference type="Gene3D" id="3.40.50.980">
    <property type="match status" value="4"/>
</dbReference>
<dbReference type="Proteomes" id="UP000064137">
    <property type="component" value="Chromosome"/>
</dbReference>
<protein>
    <submittedName>
        <fullName evidence="8">Non-ribosomal peptide synthetase</fullName>
    </submittedName>
</protein>
<feature type="domain" description="Carrier" evidence="7">
    <location>
        <begin position="583"/>
        <end position="658"/>
    </location>
</feature>
<dbReference type="Gene3D" id="1.10.1200.10">
    <property type="entry name" value="ACP-like"/>
    <property type="match status" value="2"/>
</dbReference>
<dbReference type="Gene3D" id="3.40.50.1820">
    <property type="entry name" value="alpha/beta hydrolase"/>
    <property type="match status" value="1"/>
</dbReference>
<dbReference type="GO" id="GO:0071766">
    <property type="term" value="P:Actinobacterium-type cell wall biogenesis"/>
    <property type="evidence" value="ECO:0007669"/>
    <property type="project" value="UniProtKB-ARBA"/>
</dbReference>
<accession>A0A0U4VPZ1</accession>
<dbReference type="FunFam" id="2.30.38.10:FF:000001">
    <property type="entry name" value="Non-ribosomal peptide synthetase PvdI"/>
    <property type="match status" value="1"/>
</dbReference>
<dbReference type="CDD" id="cd05931">
    <property type="entry name" value="FAAL"/>
    <property type="match status" value="1"/>
</dbReference>
<organism evidence="8 9">
    <name type="scientific">Pseudomonas oryzihabitans</name>
    <dbReference type="NCBI Taxonomy" id="47885"/>
    <lineage>
        <taxon>Bacteria</taxon>
        <taxon>Pseudomonadati</taxon>
        <taxon>Pseudomonadota</taxon>
        <taxon>Gammaproteobacteria</taxon>
        <taxon>Pseudomonadales</taxon>
        <taxon>Pseudomonadaceae</taxon>
        <taxon>Pseudomonas</taxon>
    </lineage>
</organism>
<evidence type="ECO:0000313" key="8">
    <source>
        <dbReference type="EMBL" id="ALZ85111.1"/>
    </source>
</evidence>
<dbReference type="GO" id="GO:0047527">
    <property type="term" value="F:2,3-dihydroxybenzoate-serine ligase activity"/>
    <property type="evidence" value="ECO:0007669"/>
    <property type="project" value="TreeGrafter"/>
</dbReference>
<dbReference type="FunFam" id="1.10.1200.10:FF:000005">
    <property type="entry name" value="Nonribosomal peptide synthetase 1"/>
    <property type="match status" value="1"/>
</dbReference>
<evidence type="ECO:0000256" key="4">
    <source>
        <dbReference type="ARBA" id="ARBA00022553"/>
    </source>
</evidence>
<dbReference type="RefSeq" id="WP_059315281.1">
    <property type="nucleotide sequence ID" value="NZ_CP013987.1"/>
</dbReference>
<keyword evidence="5" id="KW-0276">Fatty acid metabolism</keyword>
<dbReference type="CDD" id="cd19531">
    <property type="entry name" value="LCL_NRPS-like"/>
    <property type="match status" value="1"/>
</dbReference>
<comment type="similarity">
    <text evidence="2">Belongs to the ATP-dependent AMP-binding enzyme family.</text>
</comment>
<dbReference type="InterPro" id="IPR045851">
    <property type="entry name" value="AMP-bd_C_sf"/>
</dbReference>